<protein>
    <submittedName>
        <fullName evidence="1">Uncharacterized protein</fullName>
    </submittedName>
</protein>
<keyword evidence="2" id="KW-1185">Reference proteome</keyword>
<reference evidence="1" key="2">
    <citation type="submission" date="2020-06" db="EMBL/GenBank/DDBJ databases">
        <title>Helianthus annuus Genome sequencing and assembly Release 2.</title>
        <authorList>
            <person name="Gouzy J."/>
            <person name="Langlade N."/>
            <person name="Munos S."/>
        </authorList>
    </citation>
    <scope>NUCLEOTIDE SEQUENCE</scope>
    <source>
        <tissue evidence="1">Leaves</tissue>
    </source>
</reference>
<evidence type="ECO:0000313" key="2">
    <source>
        <dbReference type="Proteomes" id="UP000215914"/>
    </source>
</evidence>
<accession>A0A9K3MVJ8</accession>
<organism evidence="1 2">
    <name type="scientific">Helianthus annuus</name>
    <name type="common">Common sunflower</name>
    <dbReference type="NCBI Taxonomy" id="4232"/>
    <lineage>
        <taxon>Eukaryota</taxon>
        <taxon>Viridiplantae</taxon>
        <taxon>Streptophyta</taxon>
        <taxon>Embryophyta</taxon>
        <taxon>Tracheophyta</taxon>
        <taxon>Spermatophyta</taxon>
        <taxon>Magnoliopsida</taxon>
        <taxon>eudicotyledons</taxon>
        <taxon>Gunneridae</taxon>
        <taxon>Pentapetalae</taxon>
        <taxon>asterids</taxon>
        <taxon>campanulids</taxon>
        <taxon>Asterales</taxon>
        <taxon>Asteraceae</taxon>
        <taxon>Asteroideae</taxon>
        <taxon>Heliantheae alliance</taxon>
        <taxon>Heliantheae</taxon>
        <taxon>Helianthus</taxon>
    </lineage>
</organism>
<comment type="caution">
    <text evidence="1">The sequence shown here is derived from an EMBL/GenBank/DDBJ whole genome shotgun (WGS) entry which is preliminary data.</text>
</comment>
<dbReference type="Proteomes" id="UP000215914">
    <property type="component" value="Unassembled WGS sequence"/>
</dbReference>
<gene>
    <name evidence="1" type="ORF">HanXRQr2_Chr12g0534811</name>
</gene>
<proteinExistence type="predicted"/>
<evidence type="ECO:0000313" key="1">
    <source>
        <dbReference type="EMBL" id="KAF5777368.1"/>
    </source>
</evidence>
<sequence>MANLYDRSGKQPFDHLCSSFNNDWKPFDEHWRRCRNTLLSLT</sequence>
<dbReference type="EMBL" id="MNCJ02000327">
    <property type="protein sequence ID" value="KAF5777368.1"/>
    <property type="molecule type" value="Genomic_DNA"/>
</dbReference>
<name>A0A9K3MVJ8_HELAN</name>
<reference evidence="1" key="1">
    <citation type="journal article" date="2017" name="Nature">
        <title>The sunflower genome provides insights into oil metabolism, flowering and Asterid evolution.</title>
        <authorList>
            <person name="Badouin H."/>
            <person name="Gouzy J."/>
            <person name="Grassa C.J."/>
            <person name="Murat F."/>
            <person name="Staton S.E."/>
            <person name="Cottret L."/>
            <person name="Lelandais-Briere C."/>
            <person name="Owens G.L."/>
            <person name="Carrere S."/>
            <person name="Mayjonade B."/>
            <person name="Legrand L."/>
            <person name="Gill N."/>
            <person name="Kane N.C."/>
            <person name="Bowers J.E."/>
            <person name="Hubner S."/>
            <person name="Bellec A."/>
            <person name="Berard A."/>
            <person name="Berges H."/>
            <person name="Blanchet N."/>
            <person name="Boniface M.C."/>
            <person name="Brunel D."/>
            <person name="Catrice O."/>
            <person name="Chaidir N."/>
            <person name="Claudel C."/>
            <person name="Donnadieu C."/>
            <person name="Faraut T."/>
            <person name="Fievet G."/>
            <person name="Helmstetter N."/>
            <person name="King M."/>
            <person name="Knapp S.J."/>
            <person name="Lai Z."/>
            <person name="Le Paslier M.C."/>
            <person name="Lippi Y."/>
            <person name="Lorenzon L."/>
            <person name="Mandel J.R."/>
            <person name="Marage G."/>
            <person name="Marchand G."/>
            <person name="Marquand E."/>
            <person name="Bret-Mestries E."/>
            <person name="Morien E."/>
            <person name="Nambeesan S."/>
            <person name="Nguyen T."/>
            <person name="Pegot-Espagnet P."/>
            <person name="Pouilly N."/>
            <person name="Raftis F."/>
            <person name="Sallet E."/>
            <person name="Schiex T."/>
            <person name="Thomas J."/>
            <person name="Vandecasteele C."/>
            <person name="Vares D."/>
            <person name="Vear F."/>
            <person name="Vautrin S."/>
            <person name="Crespi M."/>
            <person name="Mangin B."/>
            <person name="Burke J.M."/>
            <person name="Salse J."/>
            <person name="Munos S."/>
            <person name="Vincourt P."/>
            <person name="Rieseberg L.H."/>
            <person name="Langlade N.B."/>
        </authorList>
    </citation>
    <scope>NUCLEOTIDE SEQUENCE</scope>
    <source>
        <tissue evidence="1">Leaves</tissue>
    </source>
</reference>
<dbReference type="AlphaFoldDB" id="A0A9K3MVJ8"/>
<dbReference type="Gramene" id="mRNA:HanXRQr2_Chr12g0534811">
    <property type="protein sequence ID" value="mRNA:HanXRQr2_Chr12g0534811"/>
    <property type="gene ID" value="HanXRQr2_Chr12g0534811"/>
</dbReference>